<sequence length="1230" mass="148735">MELNWREDFEEIEITINKEKEERKKLFYNFFASGDFFFVENYDYFELGNTQDILITEAYIKIVDKNDAINIDLYDRISIKKGDIKIRKNKKIIILNLRKKEKKLWGYLHFFSIFVIYKNEICPNLLKCTKEEKNNIMSKEHIFKAFMNKRRMDSLEHLKKMMKKEKSLNKEFLNKLEDEAQKIQCKLEEVKYEQFKMQKENIKKRAIDFIYDDKTEGWKDQNDISNNKENCKHKEYNKDAINNKHHVPLNNNNNNNNNNQHVEYNLHNNNECDINKNNLIFCKNNIKTEKPVIGNYHNEKKVIELKFTQLKKNELPARESRNLKKSLSNYSSTKNFFLIILIEKAKKMFFRNLDFNSSLEVLKSITECISKGNKLIKEEHIKVSANISLLYLLTNNLDKCIEECDKCVDLINEEIKTYNVQHKHCENIHKEEDVLKIFYSLEEIKSQNYIKYLYIIYVMVLLRKIYAKIKQKEKWIDVQSLFISIEKVQEYLPTSIYKSIKMDMNNIHFFEVIKEHLLHTNVLNIKDIKNNLYTLNLEIFKNKEINDNFLLNIYITLKRSYYLKNLNLFYKNVINIFLCLYNILYRQNKIYSFLNNIESLNLSKFLLDIYILIMLLKHESVFYEKIMEIEKCKNSIENINTSQEILNILLSYIMDDSQNEFNFVVQNIDLLKRIIYNANINMNDRNVNEKILDDISEKRKYVYIVNLCFSDILLKYMDVLRKKNKPGIQKRKFVKEIICSEQNKIINDMSIEFFSNNEYYKNIKENCELLKLKITFQIIKTMIYVFNLIQKIYKNKDKEKIYLRNMITILLLDLSYSISNLNDTSYMLNYENLIISHLFLYFCFSFLYNFKYNEFIIDIYKKTHTSQTCNNFMSIENIKSEITKKKKKSIIKDMLNEDILLNNFYADYKNYMQKKKREKQMSGHHSMLRNNYINLMIAKICYLIKKIKHMKHNSKKNHICSNNNNISNSLMLFSLINDIYSNNISFNSPYFLKDKIYYLLCIQYNLILLNKKYKSSEIINFSYVTLIKQNFNYSFFLNNDKQKNMEHLYYTTNNMTIINNEYINKYFNYFTNDIIIFHNIERNHFLKHVSNNNIETLLYPYIQCVVWKHKRIKIFSNINICLLKLKVNQGILIKFRNMIIKYMENLLIDFHILYFVFHLKKLNLSLYFFDLNSGIPTDLDHILLPIKELNKIFFKNKLEYQNIFKYYFNKFLKIKIELLSNLYGSMLYIY</sequence>
<dbReference type="VEuPathDB" id="PlasmoDB:PRCDC_1438500"/>
<proteinExistence type="predicted"/>
<reference evidence="2" key="2">
    <citation type="submission" date="2014-05" db="EMBL/GenBank/DDBJ databases">
        <title>The genome sequences of chimpanzee malaria parasites reveal the path to human adaptation.</title>
        <authorList>
            <person name="Otto T.D."/>
            <person name="Rayner J.C."/>
            <person name="Boehme U."/>
            <person name="Pain A."/>
            <person name="Spottiswoode N."/>
            <person name="Sanders M."/>
            <person name="Quail M."/>
            <person name="Ollomo B."/>
            <person name="Renaud F."/>
            <person name="Thomas A.W."/>
            <person name="Prugnolle F."/>
            <person name="Conway D.J."/>
            <person name="Newbold C."/>
            <person name="Berriman M."/>
        </authorList>
    </citation>
    <scope>NUCLEOTIDE SEQUENCE [LARGE SCALE GENOMIC DNA]</scope>
    <source>
        <strain evidence="2">CDC</strain>
    </source>
</reference>
<feature type="coiled-coil region" evidence="1">
    <location>
        <begin position="155"/>
        <end position="193"/>
    </location>
</feature>
<dbReference type="VEuPathDB" id="PlasmoDB:PRG01_1439200"/>
<name>A0A060S590_PLARE</name>
<accession>A0A060S590</accession>
<dbReference type="PhylomeDB" id="A0A060S590"/>
<keyword evidence="1" id="KW-0175">Coiled coil</keyword>
<dbReference type="Proteomes" id="UP000027581">
    <property type="component" value="Unassembled WGS sequence"/>
</dbReference>
<reference evidence="2" key="1">
    <citation type="submission" date="2014-01" db="EMBL/GenBank/DDBJ databases">
        <authorList>
            <person name="Aslett M."/>
        </authorList>
    </citation>
    <scope>NUCLEOTIDE SEQUENCE</scope>
    <source>
        <strain evidence="2">CDC</strain>
    </source>
</reference>
<dbReference type="AlphaFoldDB" id="A0A060S590"/>
<protein>
    <submittedName>
        <fullName evidence="2">Uncharacterized protein</fullName>
    </submittedName>
</protein>
<organism evidence="2 3">
    <name type="scientific">Plasmodium reichenowi</name>
    <dbReference type="NCBI Taxonomy" id="5854"/>
    <lineage>
        <taxon>Eukaryota</taxon>
        <taxon>Sar</taxon>
        <taxon>Alveolata</taxon>
        <taxon>Apicomplexa</taxon>
        <taxon>Aconoidasida</taxon>
        <taxon>Haemosporida</taxon>
        <taxon>Plasmodiidae</taxon>
        <taxon>Plasmodium</taxon>
        <taxon>Plasmodium (Laverania)</taxon>
    </lineage>
</organism>
<dbReference type="EMBL" id="HG810775">
    <property type="protein sequence ID" value="CDO66857.1"/>
    <property type="molecule type" value="Genomic_DNA"/>
</dbReference>
<gene>
    <name evidence="2" type="ORF">PRCDC_1438500</name>
</gene>
<keyword evidence="3" id="KW-1185">Reference proteome</keyword>
<evidence type="ECO:0000313" key="3">
    <source>
        <dbReference type="Proteomes" id="UP000027581"/>
    </source>
</evidence>
<evidence type="ECO:0000256" key="1">
    <source>
        <dbReference type="SAM" id="Coils"/>
    </source>
</evidence>
<evidence type="ECO:0000313" key="2">
    <source>
        <dbReference type="EMBL" id="CDO66857.1"/>
    </source>
</evidence>